<dbReference type="EMBL" id="KI295993">
    <property type="protein sequence ID" value="ESA02063.1"/>
    <property type="molecule type" value="Genomic_DNA"/>
</dbReference>
<reference evidence="1" key="1">
    <citation type="submission" date="2013-07" db="EMBL/GenBank/DDBJ databases">
        <title>The genome of an arbuscular mycorrhizal fungus provides insights into the evolution of the oldest plant symbiosis.</title>
        <authorList>
            <consortium name="DOE Joint Genome Institute"/>
            <person name="Tisserant E."/>
            <person name="Malbreil M."/>
            <person name="Kuo A."/>
            <person name="Kohler A."/>
            <person name="Symeonidi A."/>
            <person name="Balestrini R."/>
            <person name="Charron P."/>
            <person name="Duensing N."/>
            <person name="Frei-dit-Frey N."/>
            <person name="Gianinazzi-Pearson V."/>
            <person name="Gilbert B."/>
            <person name="Handa Y."/>
            <person name="Hijri M."/>
            <person name="Kaul R."/>
            <person name="Kawaguchi M."/>
            <person name="Krajinski F."/>
            <person name="Lammers P."/>
            <person name="Lapierre D."/>
            <person name="Masclaux F.G."/>
            <person name="Murat C."/>
            <person name="Morin E."/>
            <person name="Ndikumana S."/>
            <person name="Pagni M."/>
            <person name="Petitpierre D."/>
            <person name="Requena N."/>
            <person name="Rosikiewicz P."/>
            <person name="Riley R."/>
            <person name="Saito K."/>
            <person name="San Clemente H."/>
            <person name="Shapiro H."/>
            <person name="van Tuinen D."/>
            <person name="Becard G."/>
            <person name="Bonfante P."/>
            <person name="Paszkowski U."/>
            <person name="Shachar-Hill Y."/>
            <person name="Young J.P."/>
            <person name="Sanders I.R."/>
            <person name="Henrissat B."/>
            <person name="Rensing S.A."/>
            <person name="Grigoriev I.V."/>
            <person name="Corradi N."/>
            <person name="Roux C."/>
            <person name="Martin F."/>
        </authorList>
    </citation>
    <scope>NUCLEOTIDE SEQUENCE</scope>
    <source>
        <strain evidence="1">DAOM 197198</strain>
    </source>
</reference>
<organism evidence="1">
    <name type="scientific">Rhizophagus irregularis (strain DAOM 181602 / DAOM 197198 / MUCL 43194)</name>
    <name type="common">Arbuscular mycorrhizal fungus</name>
    <name type="synonym">Glomus intraradices</name>
    <dbReference type="NCBI Taxonomy" id="747089"/>
    <lineage>
        <taxon>Eukaryota</taxon>
        <taxon>Fungi</taxon>
        <taxon>Fungi incertae sedis</taxon>
        <taxon>Mucoromycota</taxon>
        <taxon>Glomeromycotina</taxon>
        <taxon>Glomeromycetes</taxon>
        <taxon>Glomerales</taxon>
        <taxon>Glomeraceae</taxon>
        <taxon>Rhizophagus</taxon>
    </lineage>
</organism>
<gene>
    <name evidence="1" type="ORF">GLOINDRAFT_6875</name>
</gene>
<dbReference type="AlphaFoldDB" id="U9T6Y6"/>
<evidence type="ECO:0000313" key="1">
    <source>
        <dbReference type="EMBL" id="ESA02063.1"/>
    </source>
</evidence>
<proteinExistence type="predicted"/>
<sequence>MSLNNSNNLFGSSIGYNYIILRRRYERNIIVDRRIRRRNLSVRRRIRIYERRAQVDNQDTSLHLSCRRYR</sequence>
<name>U9T6Y6_RHIID</name>
<protein>
    <submittedName>
        <fullName evidence="1">Uncharacterized protein</fullName>
    </submittedName>
</protein>
<dbReference type="HOGENOM" id="CLU_2759121_0_0_1"/>
<accession>U9T6Y6</accession>